<gene>
    <name evidence="2" type="ORF">ADN00_17380</name>
</gene>
<reference evidence="2 3" key="1">
    <citation type="submission" date="2015-07" db="EMBL/GenBank/DDBJ databases">
        <title>Genome sequence of Ornatilinea apprima DSM 23815.</title>
        <authorList>
            <person name="Hemp J."/>
            <person name="Ward L.M."/>
            <person name="Pace L.A."/>
            <person name="Fischer W.W."/>
        </authorList>
    </citation>
    <scope>NUCLEOTIDE SEQUENCE [LARGE SCALE GENOMIC DNA]</scope>
    <source>
        <strain evidence="2 3">P3M-1</strain>
    </source>
</reference>
<dbReference type="Proteomes" id="UP000050417">
    <property type="component" value="Unassembled WGS sequence"/>
</dbReference>
<dbReference type="PANTHER" id="PTHR13318:SF105">
    <property type="entry name" value="F-BOX_LRR-REPEAT PROTEIN 3"/>
    <property type="match status" value="1"/>
</dbReference>
<accession>A0A0P6WYC0</accession>
<evidence type="ECO:0000313" key="3">
    <source>
        <dbReference type="Proteomes" id="UP000050417"/>
    </source>
</evidence>
<dbReference type="AlphaFoldDB" id="A0A0P6WYC0"/>
<dbReference type="SMART" id="SM00367">
    <property type="entry name" value="LRR_CC"/>
    <property type="match status" value="3"/>
</dbReference>
<dbReference type="RefSeq" id="WP_075064317.1">
    <property type="nucleotide sequence ID" value="NZ_LGCL01000041.1"/>
</dbReference>
<organism evidence="2 3">
    <name type="scientific">Ornatilinea apprima</name>
    <dbReference type="NCBI Taxonomy" id="1134406"/>
    <lineage>
        <taxon>Bacteria</taxon>
        <taxon>Bacillati</taxon>
        <taxon>Chloroflexota</taxon>
        <taxon>Anaerolineae</taxon>
        <taxon>Anaerolineales</taxon>
        <taxon>Anaerolineaceae</taxon>
        <taxon>Ornatilinea</taxon>
    </lineage>
</organism>
<dbReference type="SUPFAM" id="SSF52047">
    <property type="entry name" value="RNI-like"/>
    <property type="match status" value="1"/>
</dbReference>
<dbReference type="GO" id="GO:0031146">
    <property type="term" value="P:SCF-dependent proteasomal ubiquitin-dependent protein catabolic process"/>
    <property type="evidence" value="ECO:0007669"/>
    <property type="project" value="TreeGrafter"/>
</dbReference>
<dbReference type="STRING" id="1134406.ADN00_17380"/>
<dbReference type="PANTHER" id="PTHR13318">
    <property type="entry name" value="PARTNER OF PAIRED, ISOFORM B-RELATED"/>
    <property type="match status" value="1"/>
</dbReference>
<keyword evidence="3" id="KW-1185">Reference proteome</keyword>
<dbReference type="InterPro" id="IPR057207">
    <property type="entry name" value="FBXL15_LRR"/>
</dbReference>
<dbReference type="OrthoDB" id="162345at2"/>
<evidence type="ECO:0000313" key="2">
    <source>
        <dbReference type="EMBL" id="KPL71455.1"/>
    </source>
</evidence>
<dbReference type="InterPro" id="IPR032675">
    <property type="entry name" value="LRR_dom_sf"/>
</dbReference>
<dbReference type="Gene3D" id="3.80.10.10">
    <property type="entry name" value="Ribonuclease Inhibitor"/>
    <property type="match status" value="1"/>
</dbReference>
<comment type="caution">
    <text evidence="2">The sequence shown here is derived from an EMBL/GenBank/DDBJ whole genome shotgun (WGS) entry which is preliminary data.</text>
</comment>
<name>A0A0P6WYC0_9CHLR</name>
<dbReference type="Pfam" id="PF25372">
    <property type="entry name" value="DUF7885"/>
    <property type="match status" value="1"/>
</dbReference>
<dbReference type="EMBL" id="LGCL01000041">
    <property type="protein sequence ID" value="KPL71455.1"/>
    <property type="molecule type" value="Genomic_DNA"/>
</dbReference>
<evidence type="ECO:0000259" key="1">
    <source>
        <dbReference type="Pfam" id="PF25372"/>
    </source>
</evidence>
<sequence length="175" mass="19726">MTSTACQFSSRFPIQIFTRPLGLSGPETWREFDLGPGYFSIPEGHEVMVRARNIDDAQLLELITELEECPAITHLNLSENRKVTDASLPALARLKRLTWLNLSSCMITNRGLPSLTGLSRVTHLNLSYCNKLSDTGLKDLRAMRGLRFLDLQGCPKVTRSGLARIERHNLEIYKP</sequence>
<dbReference type="GO" id="GO:0019005">
    <property type="term" value="C:SCF ubiquitin ligase complex"/>
    <property type="evidence" value="ECO:0007669"/>
    <property type="project" value="TreeGrafter"/>
</dbReference>
<proteinExistence type="predicted"/>
<feature type="domain" description="F-box/LRR-repeat protein 15-like leucin rich repeat" evidence="1">
    <location>
        <begin position="61"/>
        <end position="172"/>
    </location>
</feature>
<dbReference type="InterPro" id="IPR006553">
    <property type="entry name" value="Leu-rich_rpt_Cys-con_subtyp"/>
</dbReference>
<protein>
    <recommendedName>
        <fullName evidence="1">F-box/LRR-repeat protein 15-like leucin rich repeat domain-containing protein</fullName>
    </recommendedName>
</protein>